<evidence type="ECO:0000256" key="11">
    <source>
        <dbReference type="ARBA" id="ARBA00023098"/>
    </source>
</evidence>
<dbReference type="GO" id="GO:0009244">
    <property type="term" value="P:lipopolysaccharide core region biosynthetic process"/>
    <property type="evidence" value="ECO:0007669"/>
    <property type="project" value="TreeGrafter"/>
</dbReference>
<evidence type="ECO:0000256" key="3">
    <source>
        <dbReference type="ARBA" id="ARBA00012071"/>
    </source>
</evidence>
<dbReference type="AlphaFoldDB" id="A0A495NZ32"/>
<protein>
    <recommendedName>
        <fullName evidence="4 13">Tetraacyldisaccharide 4'-kinase</fullName>
        <ecNumber evidence="3 13">2.7.1.130</ecNumber>
    </recommendedName>
    <alternativeName>
        <fullName evidence="12 13">Lipid A 4'-kinase</fullName>
    </alternativeName>
</protein>
<dbReference type="UniPathway" id="UPA00359">
    <property type="reaction ID" value="UER00482"/>
</dbReference>
<comment type="function">
    <text evidence="1 13">Transfers the gamma-phosphate of ATP to the 4'-position of a tetraacyldisaccharide 1-phosphate intermediate (termed DS-1-P) to form tetraacyldisaccharide 1,4'-bis-phosphate (lipid IVA).</text>
</comment>
<dbReference type="GO" id="GO:0009245">
    <property type="term" value="P:lipid A biosynthetic process"/>
    <property type="evidence" value="ECO:0007669"/>
    <property type="project" value="UniProtKB-UniRule"/>
</dbReference>
<keyword evidence="10 13" id="KW-0067">ATP-binding</keyword>
<dbReference type="InterPro" id="IPR003758">
    <property type="entry name" value="LpxK"/>
</dbReference>
<comment type="caution">
    <text evidence="15">The sequence shown here is derived from an EMBL/GenBank/DDBJ whole genome shotgun (WGS) entry which is preliminary data.</text>
</comment>
<keyword evidence="9 13" id="KW-0418">Kinase</keyword>
<dbReference type="Proteomes" id="UP000276282">
    <property type="component" value="Unassembled WGS sequence"/>
</dbReference>
<evidence type="ECO:0000313" key="15">
    <source>
        <dbReference type="EMBL" id="RKS43403.1"/>
    </source>
</evidence>
<evidence type="ECO:0000256" key="7">
    <source>
        <dbReference type="ARBA" id="ARBA00022679"/>
    </source>
</evidence>
<evidence type="ECO:0000256" key="14">
    <source>
        <dbReference type="SAM" id="Phobius"/>
    </source>
</evidence>
<accession>A0A495NZ32</accession>
<comment type="similarity">
    <text evidence="13">Belongs to the LpxK family.</text>
</comment>
<name>A0A495NZ32_9FLAO</name>
<evidence type="ECO:0000256" key="6">
    <source>
        <dbReference type="ARBA" id="ARBA00022556"/>
    </source>
</evidence>
<keyword evidence="16" id="KW-1185">Reference proteome</keyword>
<dbReference type="GO" id="GO:0005886">
    <property type="term" value="C:plasma membrane"/>
    <property type="evidence" value="ECO:0007669"/>
    <property type="project" value="TreeGrafter"/>
</dbReference>
<keyword evidence="11 13" id="KW-0443">Lipid metabolism</keyword>
<evidence type="ECO:0000256" key="13">
    <source>
        <dbReference type="HAMAP-Rule" id="MF_00409"/>
    </source>
</evidence>
<dbReference type="PANTHER" id="PTHR42724">
    <property type="entry name" value="TETRAACYLDISACCHARIDE 4'-KINASE"/>
    <property type="match status" value="1"/>
</dbReference>
<keyword evidence="14" id="KW-1133">Transmembrane helix</keyword>
<feature type="transmembrane region" description="Helical" evidence="14">
    <location>
        <begin position="7"/>
        <end position="25"/>
    </location>
</feature>
<dbReference type="InterPro" id="IPR027417">
    <property type="entry name" value="P-loop_NTPase"/>
</dbReference>
<dbReference type="EMBL" id="RBLG01000005">
    <property type="protein sequence ID" value="RKS43403.1"/>
    <property type="molecule type" value="Genomic_DNA"/>
</dbReference>
<sequence>MSILRKFLFPFALLYGLIITIRNLLYDMRIIKSTAYSFPVICVGNLSVGGTGKTPMIEFLLEFLLPNNKVATLSRGYGRKTQGYRLVTIEEKAANVGDEPLQFKNKFKSAIVAVDENRRIGIAKLENEHHPDLILLDDAFQHRKVKAGLNILLTRYNDLYKNDFMLPAGNLREPISGAGRAKIIVVTKCPKNLNVIEQENIRSTLNLRNYQQLFFSYISYNDHVFNGLKKISLQELVGKEISLVTGIANPVSLLEYLKDSGISFQHLNFPDHHNFTSVEIKKIAQSKLVITTEKDFMRLKGEVELEKLFYLPIKMKFVRDTEEFNKRISNFVLNEK</sequence>
<dbReference type="RefSeq" id="WP_121346747.1">
    <property type="nucleotide sequence ID" value="NZ_RBLG01000005.1"/>
</dbReference>
<evidence type="ECO:0000256" key="8">
    <source>
        <dbReference type="ARBA" id="ARBA00022741"/>
    </source>
</evidence>
<evidence type="ECO:0000256" key="2">
    <source>
        <dbReference type="ARBA" id="ARBA00004870"/>
    </source>
</evidence>
<evidence type="ECO:0000256" key="12">
    <source>
        <dbReference type="ARBA" id="ARBA00029757"/>
    </source>
</evidence>
<proteinExistence type="inferred from homology"/>
<evidence type="ECO:0000256" key="9">
    <source>
        <dbReference type="ARBA" id="ARBA00022777"/>
    </source>
</evidence>
<dbReference type="GO" id="GO:0009029">
    <property type="term" value="F:lipid-A 4'-kinase activity"/>
    <property type="evidence" value="ECO:0007669"/>
    <property type="project" value="UniProtKB-UniRule"/>
</dbReference>
<feature type="binding site" evidence="13">
    <location>
        <begin position="47"/>
        <end position="54"/>
    </location>
    <ligand>
        <name>ATP</name>
        <dbReference type="ChEBI" id="CHEBI:30616"/>
    </ligand>
</feature>
<comment type="pathway">
    <text evidence="2 13">Glycolipid biosynthesis; lipid IV(A) biosynthesis; lipid IV(A) from (3R)-3-hydroxytetradecanoyl-[acyl-carrier-protein] and UDP-N-acetyl-alpha-D-glucosamine: step 6/6.</text>
</comment>
<keyword evidence="8 13" id="KW-0547">Nucleotide-binding</keyword>
<dbReference type="PANTHER" id="PTHR42724:SF1">
    <property type="entry name" value="TETRAACYLDISACCHARIDE 4'-KINASE, MITOCHONDRIAL-RELATED"/>
    <property type="match status" value="1"/>
</dbReference>
<keyword evidence="5 13" id="KW-0444">Lipid biosynthesis</keyword>
<gene>
    <name evidence="13" type="primary">lpxK</name>
    <name evidence="15" type="ORF">BC962_2959</name>
</gene>
<evidence type="ECO:0000256" key="10">
    <source>
        <dbReference type="ARBA" id="ARBA00022840"/>
    </source>
</evidence>
<dbReference type="Pfam" id="PF02606">
    <property type="entry name" value="LpxK"/>
    <property type="match status" value="1"/>
</dbReference>
<evidence type="ECO:0000313" key="16">
    <source>
        <dbReference type="Proteomes" id="UP000276282"/>
    </source>
</evidence>
<comment type="catalytic activity">
    <reaction evidence="13">
        <text>a lipid A disaccharide + ATP = a lipid IVA + ADP + H(+)</text>
        <dbReference type="Rhea" id="RHEA:67840"/>
        <dbReference type="ChEBI" id="CHEBI:15378"/>
        <dbReference type="ChEBI" id="CHEBI:30616"/>
        <dbReference type="ChEBI" id="CHEBI:176343"/>
        <dbReference type="ChEBI" id="CHEBI:176425"/>
        <dbReference type="ChEBI" id="CHEBI:456216"/>
        <dbReference type="EC" id="2.7.1.130"/>
    </reaction>
</comment>
<organism evidence="15 16">
    <name type="scientific">Gillisia mitskevichiae</name>
    <dbReference type="NCBI Taxonomy" id="270921"/>
    <lineage>
        <taxon>Bacteria</taxon>
        <taxon>Pseudomonadati</taxon>
        <taxon>Bacteroidota</taxon>
        <taxon>Flavobacteriia</taxon>
        <taxon>Flavobacteriales</taxon>
        <taxon>Flavobacteriaceae</taxon>
        <taxon>Gillisia</taxon>
    </lineage>
</organism>
<evidence type="ECO:0000256" key="5">
    <source>
        <dbReference type="ARBA" id="ARBA00022516"/>
    </source>
</evidence>
<keyword evidence="14" id="KW-0472">Membrane</keyword>
<keyword evidence="14" id="KW-0812">Transmembrane</keyword>
<evidence type="ECO:0000256" key="4">
    <source>
        <dbReference type="ARBA" id="ARBA00016436"/>
    </source>
</evidence>
<dbReference type="GO" id="GO:0005524">
    <property type="term" value="F:ATP binding"/>
    <property type="evidence" value="ECO:0007669"/>
    <property type="project" value="UniProtKB-UniRule"/>
</dbReference>
<evidence type="ECO:0000256" key="1">
    <source>
        <dbReference type="ARBA" id="ARBA00002274"/>
    </source>
</evidence>
<reference evidence="15 16" key="1">
    <citation type="submission" date="2018-10" db="EMBL/GenBank/DDBJ databases">
        <title>Genomic Encyclopedia of Archaeal and Bacterial Type Strains, Phase II (KMG-II): from individual species to whole genera.</title>
        <authorList>
            <person name="Goeker M."/>
        </authorList>
    </citation>
    <scope>NUCLEOTIDE SEQUENCE [LARGE SCALE GENOMIC DNA]</scope>
    <source>
        <strain evidence="15 16">DSM 19839</strain>
    </source>
</reference>
<dbReference type="NCBIfam" id="TIGR00682">
    <property type="entry name" value="lpxK"/>
    <property type="match status" value="1"/>
</dbReference>
<keyword evidence="6 13" id="KW-0441">Lipid A biosynthesis</keyword>
<dbReference type="OrthoDB" id="9766423at2"/>
<dbReference type="SUPFAM" id="SSF52540">
    <property type="entry name" value="P-loop containing nucleoside triphosphate hydrolases"/>
    <property type="match status" value="1"/>
</dbReference>
<dbReference type="HAMAP" id="MF_00409">
    <property type="entry name" value="LpxK"/>
    <property type="match status" value="1"/>
</dbReference>
<dbReference type="EC" id="2.7.1.130" evidence="3 13"/>
<keyword evidence="7 13" id="KW-0808">Transferase</keyword>